<reference evidence="2 3" key="1">
    <citation type="submission" date="2024-02" db="EMBL/GenBank/DDBJ databases">
        <authorList>
            <person name="Vignale AGUSTIN F."/>
            <person name="Sosa J E."/>
            <person name="Modenutti C."/>
        </authorList>
    </citation>
    <scope>NUCLEOTIDE SEQUENCE [LARGE SCALE GENOMIC DNA]</scope>
</reference>
<dbReference type="PANTHER" id="PTHR33623:SF5">
    <property type="entry name" value="HISTONE-LYSINE N-METHYLTRANSFERASE SETD1B-LIKE PROTEIN"/>
    <property type="match status" value="1"/>
</dbReference>
<sequence>MAQKHLHELLKEDQEPFHLKNYIAERRCQLKTPGPKSTLQVKKHKPIVESSITKRSLYKQACFFSFQDSPDVRKSPPCLSFPSPASKSPCRSPSGTVFLHIPTRTAALLLEAAIKIQKQSKTKTQIKNPQFGLFGSFLKRPKDRNQTKKREIANTEFRVSVNEREKFSRKREKVRENVVVLHDGTGFEMGLSCSCNNSRLSSAGWSETNEDKSLDLDTCSSCRSEISDENGGFSSCEKHFCSSPFRFSLQRNPSSGVRTPEFSTPATSPSRHQKEEKESYEVHSLQKLQEEEEEEEKEQCSPVSVLDPPFDNEDDRHEGGVEEDNEYDLKCSYEIVQRAKQQLLQKLRRFEKLAELDPIELEKRMLEEQDDDDEDLEEEEECEDGESPSLCREDNVDEFVREACSRSNAHHQMKTPTAMKRLVADLIDEERSQLNGLDNNEVLATRVSQKLNAWKEVDSNTIDMMVDLDFRRELDGWKRFQEQVGETAVEIEIAIFGLLVEELSEELVCLGGL</sequence>
<evidence type="ECO:0000313" key="3">
    <source>
        <dbReference type="Proteomes" id="UP001642360"/>
    </source>
</evidence>
<feature type="compositionally biased region" description="Acidic residues" evidence="1">
    <location>
        <begin position="368"/>
        <end position="386"/>
    </location>
</feature>
<dbReference type="Proteomes" id="UP001642360">
    <property type="component" value="Unassembled WGS sequence"/>
</dbReference>
<comment type="caution">
    <text evidence="2">The sequence shown here is derived from an EMBL/GenBank/DDBJ whole genome shotgun (WGS) entry which is preliminary data.</text>
</comment>
<feature type="compositionally biased region" description="Polar residues" evidence="1">
    <location>
        <begin position="251"/>
        <end position="270"/>
    </location>
</feature>
<feature type="compositionally biased region" description="Basic and acidic residues" evidence="1">
    <location>
        <begin position="272"/>
        <end position="281"/>
    </location>
</feature>
<proteinExistence type="predicted"/>
<dbReference type="EMBL" id="CAUOFW020002865">
    <property type="protein sequence ID" value="CAK9156487.1"/>
    <property type="molecule type" value="Genomic_DNA"/>
</dbReference>
<feature type="region of interest" description="Disordered" evidence="1">
    <location>
        <begin position="251"/>
        <end position="324"/>
    </location>
</feature>
<protein>
    <recommendedName>
        <fullName evidence="4">DUF4378 domain-containing protein</fullName>
    </recommendedName>
</protein>
<gene>
    <name evidence="2" type="ORF">ILEXP_LOCUS25033</name>
</gene>
<feature type="region of interest" description="Disordered" evidence="1">
    <location>
        <begin position="363"/>
        <end position="391"/>
    </location>
</feature>
<dbReference type="AlphaFoldDB" id="A0ABC8SH11"/>
<name>A0ABC8SH11_9AQUA</name>
<evidence type="ECO:0008006" key="4">
    <source>
        <dbReference type="Google" id="ProtNLM"/>
    </source>
</evidence>
<keyword evidence="3" id="KW-1185">Reference proteome</keyword>
<accession>A0ABC8SH11</accession>
<dbReference type="PANTHER" id="PTHR33623">
    <property type="entry name" value="OS04G0572500 PROTEIN"/>
    <property type="match status" value="1"/>
</dbReference>
<evidence type="ECO:0000256" key="1">
    <source>
        <dbReference type="SAM" id="MobiDB-lite"/>
    </source>
</evidence>
<evidence type="ECO:0000313" key="2">
    <source>
        <dbReference type="EMBL" id="CAK9156487.1"/>
    </source>
</evidence>
<organism evidence="2 3">
    <name type="scientific">Ilex paraguariensis</name>
    <name type="common">yerba mate</name>
    <dbReference type="NCBI Taxonomy" id="185542"/>
    <lineage>
        <taxon>Eukaryota</taxon>
        <taxon>Viridiplantae</taxon>
        <taxon>Streptophyta</taxon>
        <taxon>Embryophyta</taxon>
        <taxon>Tracheophyta</taxon>
        <taxon>Spermatophyta</taxon>
        <taxon>Magnoliopsida</taxon>
        <taxon>eudicotyledons</taxon>
        <taxon>Gunneridae</taxon>
        <taxon>Pentapetalae</taxon>
        <taxon>asterids</taxon>
        <taxon>campanulids</taxon>
        <taxon>Aquifoliales</taxon>
        <taxon>Aquifoliaceae</taxon>
        <taxon>Ilex</taxon>
    </lineage>
</organism>